<feature type="region of interest" description="Disordered" evidence="1">
    <location>
        <begin position="412"/>
        <end position="444"/>
    </location>
</feature>
<name>A0A8J4F4G2_9CHLO</name>
<feature type="compositionally biased region" description="Gly residues" evidence="1">
    <location>
        <begin position="803"/>
        <end position="817"/>
    </location>
</feature>
<dbReference type="EMBL" id="BNCO01000027">
    <property type="protein sequence ID" value="GIL57199.1"/>
    <property type="molecule type" value="Genomic_DNA"/>
</dbReference>
<keyword evidence="3" id="KW-1185">Reference proteome</keyword>
<feature type="compositionally biased region" description="Polar residues" evidence="1">
    <location>
        <begin position="412"/>
        <end position="421"/>
    </location>
</feature>
<dbReference type="AlphaFoldDB" id="A0A8J4F4G2"/>
<sequence length="817" mass="84156">MENSISWLDPEGFALTAFLDEKSQPIRWSVVAQDLLYSGPGPEFPDPARCESSTIISTVLLPPSQTVLAAGVVQNRGLRAAAAPRSVIVTASTPSPDDIDPRDTHQPLKLKEGHRCNGLQQHCSVILIWELRIHRRLPVRALSPPSDTNPGPCKPRHEHYSADGDHGTSGANLGSNRPGFTLTLHEVTGMPLPQGISSADFVCRRSGVGFGVPHQQHQHQHQQHAGERGVTNGCAPAAGSGSWRCSLAHTGAWAVLQVSSARVLLIGFGAALEPTIILGPHFPDSGPGGLGTTTAAAAAAAAAGPGSSVIETPQHQLQRPHQDKNTNLDCLDLDLTAAVAASSGESSSFHVCQVVSCCGYAGQVVLDVALTADARMRANSDLDDKDPGGSGDDGVDAHSVVLRLVIPVKSISGKSRSGSENEPTDVVAQGGGGGGEARPVQPTWGPRAAVTSSVQLRGQISACCQLHSLAESGSRRTKSGKTSPTGSIWTSAGAAIIDSPALIGVRTCGHLYLIAPYSSRPYRVARARVEMKVEEIYPDRGPLKAAHSSGLAPAGGWPAALSEHGQTPPPLALAVVAHLTVPGPVISIHPLPRIRTRAMTGSSIVNAGRDTSGGGVDRAQRGQGHPETELHQIARTAAEAAFAAALCSDPARSVAVLRVMRWQHPEDAQLAGRRTEATAVAECQGTAAAAGGGVPLHAVSADGPYFQWSLQQLLVVPGVQTVLPVPLPSALSLALAPAGSGYGRDKIDAGADADRAVRFGASGGDAVRAVGDSGVAVLVSPAAILILVGPRGAQEQGPAWRGAAGGVDQGVGHQGGQ</sequence>
<accession>A0A8J4F4G2</accession>
<comment type="caution">
    <text evidence="2">The sequence shown here is derived from an EMBL/GenBank/DDBJ whole genome shotgun (WGS) entry which is preliminary data.</text>
</comment>
<dbReference type="Proteomes" id="UP000747399">
    <property type="component" value="Unassembled WGS sequence"/>
</dbReference>
<evidence type="ECO:0000313" key="2">
    <source>
        <dbReference type="EMBL" id="GIL57199.1"/>
    </source>
</evidence>
<proteinExistence type="predicted"/>
<reference evidence="2" key="1">
    <citation type="journal article" date="2021" name="Proc. Natl. Acad. Sci. U.S.A.">
        <title>Three genomes in the algal genus Volvox reveal the fate of a haploid sex-determining region after a transition to homothallism.</title>
        <authorList>
            <person name="Yamamoto K."/>
            <person name="Hamaji T."/>
            <person name="Kawai-Toyooka H."/>
            <person name="Matsuzaki R."/>
            <person name="Takahashi F."/>
            <person name="Nishimura Y."/>
            <person name="Kawachi M."/>
            <person name="Noguchi H."/>
            <person name="Minakuchi Y."/>
            <person name="Umen J.G."/>
            <person name="Toyoda A."/>
            <person name="Nozaki H."/>
        </authorList>
    </citation>
    <scope>NUCLEOTIDE SEQUENCE</scope>
    <source>
        <strain evidence="2">NIES-3780</strain>
    </source>
</reference>
<feature type="non-terminal residue" evidence="2">
    <location>
        <position position="817"/>
    </location>
</feature>
<protein>
    <submittedName>
        <fullName evidence="2">Uncharacterized protein</fullName>
    </submittedName>
</protein>
<feature type="region of interest" description="Disordered" evidence="1">
    <location>
        <begin position="604"/>
        <end position="624"/>
    </location>
</feature>
<feature type="region of interest" description="Disordered" evidence="1">
    <location>
        <begin position="797"/>
        <end position="817"/>
    </location>
</feature>
<feature type="region of interest" description="Disordered" evidence="1">
    <location>
        <begin position="142"/>
        <end position="175"/>
    </location>
</feature>
<evidence type="ECO:0000256" key="1">
    <source>
        <dbReference type="SAM" id="MobiDB-lite"/>
    </source>
</evidence>
<evidence type="ECO:0000313" key="3">
    <source>
        <dbReference type="Proteomes" id="UP000747399"/>
    </source>
</evidence>
<organism evidence="2 3">
    <name type="scientific">Volvox africanus</name>
    <dbReference type="NCBI Taxonomy" id="51714"/>
    <lineage>
        <taxon>Eukaryota</taxon>
        <taxon>Viridiplantae</taxon>
        <taxon>Chlorophyta</taxon>
        <taxon>core chlorophytes</taxon>
        <taxon>Chlorophyceae</taxon>
        <taxon>CS clade</taxon>
        <taxon>Chlamydomonadales</taxon>
        <taxon>Volvocaceae</taxon>
        <taxon>Volvox</taxon>
    </lineage>
</organism>
<gene>
    <name evidence="2" type="ORF">Vafri_12493</name>
</gene>